<organism evidence="2 3">
    <name type="scientific">Nostoc favosum CHAB5714</name>
    <dbReference type="NCBI Taxonomy" id="2780399"/>
    <lineage>
        <taxon>Bacteria</taxon>
        <taxon>Bacillati</taxon>
        <taxon>Cyanobacteriota</taxon>
        <taxon>Cyanophyceae</taxon>
        <taxon>Nostocales</taxon>
        <taxon>Nostocaceae</taxon>
        <taxon>Nostoc</taxon>
        <taxon>Nostoc favosum</taxon>
    </lineage>
</organism>
<dbReference type="SMART" id="SM00255">
    <property type="entry name" value="TIR"/>
    <property type="match status" value="1"/>
</dbReference>
<dbReference type="InterPro" id="IPR035897">
    <property type="entry name" value="Toll_tir_struct_dom_sf"/>
</dbReference>
<evidence type="ECO:0000259" key="1">
    <source>
        <dbReference type="PROSITE" id="PS50104"/>
    </source>
</evidence>
<accession>A0ABS8IJ19</accession>
<dbReference type="Gene3D" id="3.40.50.10140">
    <property type="entry name" value="Toll/interleukin-1 receptor homology (TIR) domain"/>
    <property type="match status" value="1"/>
</dbReference>
<dbReference type="Proteomes" id="UP001199525">
    <property type="component" value="Unassembled WGS sequence"/>
</dbReference>
<dbReference type="SUPFAM" id="SSF52200">
    <property type="entry name" value="Toll/Interleukin receptor TIR domain"/>
    <property type="match status" value="1"/>
</dbReference>
<name>A0ABS8IJ19_9NOSO</name>
<evidence type="ECO:0000313" key="2">
    <source>
        <dbReference type="EMBL" id="MCC5603846.1"/>
    </source>
</evidence>
<dbReference type="InterPro" id="IPR000157">
    <property type="entry name" value="TIR_dom"/>
</dbReference>
<protein>
    <submittedName>
        <fullName evidence="2">Toll/interleukin-1 receptor domain-containing protein</fullName>
    </submittedName>
</protein>
<sequence length="162" mass="18797">MQLLECPSVAVIGGENAVYVSQFPKMIPNEVFLSHSSRDEEFVSKLAEVLCHHGIPVWYSKTNILGAQQWHDEIGNALKRCDWFLVVLSPNSVDSMWVKRELIFALQQNRFENKIVPIIYQHCDYEQLSWVLSSFQMINFQDAFDDGCRDILRLWGIGYQIL</sequence>
<reference evidence="2 3" key="1">
    <citation type="journal article" date="2021" name="Microorganisms">
        <title>Genome Evolution of Filamentous Cyanobacterium Nostoc Species: From Facultative Symbiosis to Free Living.</title>
        <authorList>
            <person name="Huo D."/>
            <person name="Li H."/>
            <person name="Cai F."/>
            <person name="Guo X."/>
            <person name="Qiao Z."/>
            <person name="Wang W."/>
            <person name="Yu G."/>
            <person name="Li R."/>
        </authorList>
    </citation>
    <scope>NUCLEOTIDE SEQUENCE [LARGE SCALE GENOMIC DNA]</scope>
    <source>
        <strain evidence="2 3">CHAB 5714</strain>
    </source>
</reference>
<comment type="caution">
    <text evidence="2">The sequence shown here is derived from an EMBL/GenBank/DDBJ whole genome shotgun (WGS) entry which is preliminary data.</text>
</comment>
<dbReference type="RefSeq" id="WP_229489642.1">
    <property type="nucleotide sequence ID" value="NZ_JAIVFQ010000095.1"/>
</dbReference>
<evidence type="ECO:0000313" key="3">
    <source>
        <dbReference type="Proteomes" id="UP001199525"/>
    </source>
</evidence>
<dbReference type="Pfam" id="PF13676">
    <property type="entry name" value="TIR_2"/>
    <property type="match status" value="1"/>
</dbReference>
<dbReference type="PROSITE" id="PS50104">
    <property type="entry name" value="TIR"/>
    <property type="match status" value="1"/>
</dbReference>
<keyword evidence="3" id="KW-1185">Reference proteome</keyword>
<keyword evidence="2" id="KW-0675">Receptor</keyword>
<dbReference type="EMBL" id="JAIVFQ010000095">
    <property type="protein sequence ID" value="MCC5603846.1"/>
    <property type="molecule type" value="Genomic_DNA"/>
</dbReference>
<proteinExistence type="predicted"/>
<feature type="domain" description="TIR" evidence="1">
    <location>
        <begin position="27"/>
        <end position="152"/>
    </location>
</feature>
<gene>
    <name evidence="2" type="ORF">LC586_32925</name>
</gene>